<name>W6U7A2_ECHGR</name>
<sequence>MLTFWKLCKKGVTSTHILPTDKKRLRGPSKPPGVSSHMEQTRGLSKSKRTMVHHNPYTADQKHLASMLSSKLGATNYPKPKEHTPPMCEALKLIAFEVKG</sequence>
<dbReference type="AlphaFoldDB" id="W6U7A2"/>
<evidence type="ECO:0000313" key="3">
    <source>
        <dbReference type="Proteomes" id="UP000019149"/>
    </source>
</evidence>
<comment type="caution">
    <text evidence="2">The sequence shown here is derived from an EMBL/GenBank/DDBJ whole genome shotgun (WGS) entry which is preliminary data.</text>
</comment>
<protein>
    <submittedName>
        <fullName evidence="2">Uncharacterized protein</fullName>
    </submittedName>
</protein>
<dbReference type="Proteomes" id="UP000019149">
    <property type="component" value="Unassembled WGS sequence"/>
</dbReference>
<reference evidence="2 3" key="1">
    <citation type="journal article" date="2013" name="Nat. Genet.">
        <title>The genome of the hydatid tapeworm Echinococcus granulosus.</title>
        <authorList>
            <person name="Zheng H."/>
            <person name="Zhang W."/>
            <person name="Zhang L."/>
            <person name="Zhang Z."/>
            <person name="Li J."/>
            <person name="Lu G."/>
            <person name="Zhu Y."/>
            <person name="Wang Y."/>
            <person name="Huang Y."/>
            <person name="Liu J."/>
            <person name="Kang H."/>
            <person name="Chen J."/>
            <person name="Wang L."/>
            <person name="Chen A."/>
            <person name="Yu S."/>
            <person name="Gao Z."/>
            <person name="Jin L."/>
            <person name="Gu W."/>
            <person name="Wang Z."/>
            <person name="Zhao L."/>
            <person name="Shi B."/>
            <person name="Wen H."/>
            <person name="Lin R."/>
            <person name="Jones M.K."/>
            <person name="Brejova B."/>
            <person name="Vinar T."/>
            <person name="Zhao G."/>
            <person name="McManus D.P."/>
            <person name="Chen Z."/>
            <person name="Zhou Y."/>
            <person name="Wang S."/>
        </authorList>
    </citation>
    <scope>NUCLEOTIDE SEQUENCE [LARGE SCALE GENOMIC DNA]</scope>
</reference>
<gene>
    <name evidence="2" type="ORF">EGR_10897</name>
</gene>
<dbReference type="EMBL" id="APAU02000296">
    <property type="protein sequence ID" value="EUB54242.1"/>
    <property type="molecule type" value="Genomic_DNA"/>
</dbReference>
<organism evidence="2 3">
    <name type="scientific">Echinococcus granulosus</name>
    <name type="common">Hydatid tapeworm</name>
    <dbReference type="NCBI Taxonomy" id="6210"/>
    <lineage>
        <taxon>Eukaryota</taxon>
        <taxon>Metazoa</taxon>
        <taxon>Spiralia</taxon>
        <taxon>Lophotrochozoa</taxon>
        <taxon>Platyhelminthes</taxon>
        <taxon>Cestoda</taxon>
        <taxon>Eucestoda</taxon>
        <taxon>Cyclophyllidea</taxon>
        <taxon>Taeniidae</taxon>
        <taxon>Echinococcus</taxon>
        <taxon>Echinococcus granulosus group</taxon>
    </lineage>
</organism>
<proteinExistence type="predicted"/>
<accession>W6U7A2</accession>
<dbReference type="GeneID" id="36346612"/>
<dbReference type="RefSeq" id="XP_024345438.1">
    <property type="nucleotide sequence ID" value="XM_024500146.1"/>
</dbReference>
<keyword evidence="3" id="KW-1185">Reference proteome</keyword>
<evidence type="ECO:0000313" key="2">
    <source>
        <dbReference type="EMBL" id="EUB54242.1"/>
    </source>
</evidence>
<evidence type="ECO:0000256" key="1">
    <source>
        <dbReference type="SAM" id="MobiDB-lite"/>
    </source>
</evidence>
<dbReference type="CTD" id="36346612"/>
<feature type="region of interest" description="Disordered" evidence="1">
    <location>
        <begin position="18"/>
        <end position="53"/>
    </location>
</feature>
<dbReference type="KEGG" id="egl:EGR_10897"/>